<dbReference type="InterPro" id="IPR037225">
    <property type="entry name" value="Nuo51_FMN-bd_sf"/>
</dbReference>
<evidence type="ECO:0000256" key="1">
    <source>
        <dbReference type="ARBA" id="ARBA00001917"/>
    </source>
</evidence>
<evidence type="ECO:0000256" key="2">
    <source>
        <dbReference type="ARBA" id="ARBA00001966"/>
    </source>
</evidence>
<feature type="region of interest" description="Disordered" evidence="10">
    <location>
        <begin position="410"/>
        <end position="430"/>
    </location>
</feature>
<dbReference type="InterPro" id="IPR019554">
    <property type="entry name" value="Soluble_ligand-bd"/>
</dbReference>
<dbReference type="Pfam" id="PF01512">
    <property type="entry name" value="Complex1_51K"/>
    <property type="match status" value="1"/>
</dbReference>
<evidence type="ECO:0000259" key="12">
    <source>
        <dbReference type="Pfam" id="PF10531"/>
    </source>
</evidence>
<comment type="similarity">
    <text evidence="3">Belongs to the complex I 51 kDa subunit family.</text>
</comment>
<dbReference type="Pfam" id="PF10531">
    <property type="entry name" value="SLBB"/>
    <property type="match status" value="1"/>
</dbReference>
<keyword evidence="6" id="KW-0288">FMN</keyword>
<evidence type="ECO:0000256" key="7">
    <source>
        <dbReference type="ARBA" id="ARBA00022723"/>
    </source>
</evidence>
<keyword evidence="8" id="KW-0408">Iron</keyword>
<dbReference type="InterPro" id="IPR011538">
    <property type="entry name" value="Nuo51_FMN-bd"/>
</dbReference>
<proteinExistence type="inferred from homology"/>
<feature type="domain" description="NADH-ubiquinone oxidoreductase 51kDa subunit FMN-binding" evidence="11">
    <location>
        <begin position="52"/>
        <end position="213"/>
    </location>
</feature>
<gene>
    <name evidence="14" type="ORF">O1G21_03045</name>
</gene>
<protein>
    <submittedName>
        <fullName evidence="14">SLBB domain-containing protein</fullName>
    </submittedName>
</protein>
<dbReference type="Proteomes" id="UP001212821">
    <property type="component" value="Chromosome"/>
</dbReference>
<evidence type="ECO:0000256" key="4">
    <source>
        <dbReference type="ARBA" id="ARBA00022485"/>
    </source>
</evidence>
<keyword evidence="15" id="KW-1185">Reference proteome</keyword>
<accession>A0ABY7PWV5</accession>
<dbReference type="InterPro" id="IPR050837">
    <property type="entry name" value="ComplexI_51kDa_subunit"/>
</dbReference>
<evidence type="ECO:0000256" key="10">
    <source>
        <dbReference type="SAM" id="MobiDB-lite"/>
    </source>
</evidence>
<evidence type="ECO:0000256" key="8">
    <source>
        <dbReference type="ARBA" id="ARBA00023004"/>
    </source>
</evidence>
<dbReference type="Gene3D" id="1.20.1440.230">
    <property type="entry name" value="NADH-ubiquinone oxidoreductase 51kDa subunit, iron-sulphur binding domain"/>
    <property type="match status" value="1"/>
</dbReference>
<keyword evidence="7" id="KW-0479">Metal-binding</keyword>
<dbReference type="SUPFAM" id="SSF140490">
    <property type="entry name" value="Nqo1C-terminal domain-like"/>
    <property type="match status" value="1"/>
</dbReference>
<dbReference type="PANTHER" id="PTHR11780">
    <property type="entry name" value="NADH-UBIQUINONE OXIDOREDUCTASE FLAVOPROTEIN 1 NDUFV1"/>
    <property type="match status" value="1"/>
</dbReference>
<comment type="cofactor">
    <cofactor evidence="1">
        <name>FMN</name>
        <dbReference type="ChEBI" id="CHEBI:58210"/>
    </cofactor>
</comment>
<evidence type="ECO:0000259" key="11">
    <source>
        <dbReference type="Pfam" id="PF01512"/>
    </source>
</evidence>
<dbReference type="PANTHER" id="PTHR11780:SF10">
    <property type="entry name" value="NADH DEHYDROGENASE [UBIQUINONE] FLAVOPROTEIN 1, MITOCHONDRIAL"/>
    <property type="match status" value="1"/>
</dbReference>
<comment type="cofactor">
    <cofactor evidence="2">
        <name>[4Fe-4S] cluster</name>
        <dbReference type="ChEBI" id="CHEBI:49883"/>
    </cofactor>
</comment>
<dbReference type="SUPFAM" id="SSF142019">
    <property type="entry name" value="Nqo1 FMN-binding domain-like"/>
    <property type="match status" value="1"/>
</dbReference>
<dbReference type="Gene3D" id="3.10.20.600">
    <property type="match status" value="1"/>
</dbReference>
<keyword evidence="9" id="KW-0411">Iron-sulfur</keyword>
<dbReference type="SUPFAM" id="SSF142984">
    <property type="entry name" value="Nqo1 middle domain-like"/>
    <property type="match status" value="1"/>
</dbReference>
<sequence length="430" mass="45131">MTPAPARALTEPSTTPRLLNSWSATVRPLGLTEHLRHHGPVPRPGRALIEVVEEAGLTGRGGAGFPTGRKLRAVAEQQRRRAVVVANGMESEPLSRKDQMLLATAPHLVLDGTVLAAEAVGADRVHVCVPRTRAAQLDALVTAVDERRAAGLDSVPIRIEALPHGYVTSESTALVHWLNGGPARPTSSPPRTHEKGVRGRPTLVQNVETLAHLALIARHGADWFRQAGTTASPGTTLVTVAGAVHRPGVLETEPGALVGTLLQQAGGPDQPPQAVLLGGFAGTWLSLPHALGLPFSREGLTPHATPGAGVIAALPHDACPLAETARILAYLAANAAQQCGPCLFGLPAVADDYTALAHGHATPDLLDRLRHRIGLLPGRGACRHPDGAARLAASALTTFTDDVDHHLSHGHCHRPTTLSVPPTTRTQEWT</sequence>
<feature type="compositionally biased region" description="Polar residues" evidence="10">
    <location>
        <begin position="416"/>
        <end position="430"/>
    </location>
</feature>
<dbReference type="Pfam" id="PF10589">
    <property type="entry name" value="NADH_4Fe-4S"/>
    <property type="match status" value="1"/>
</dbReference>
<keyword evidence="5" id="KW-0285">Flavoprotein</keyword>
<evidence type="ECO:0000256" key="5">
    <source>
        <dbReference type="ARBA" id="ARBA00022630"/>
    </source>
</evidence>
<evidence type="ECO:0000256" key="6">
    <source>
        <dbReference type="ARBA" id="ARBA00022643"/>
    </source>
</evidence>
<dbReference type="InterPro" id="IPR037207">
    <property type="entry name" value="Nuop51_4Fe4S-bd_sf"/>
</dbReference>
<dbReference type="Gene3D" id="3.40.50.11540">
    <property type="entry name" value="NADH-ubiquinone oxidoreductase 51kDa subunit"/>
    <property type="match status" value="1"/>
</dbReference>
<evidence type="ECO:0000313" key="15">
    <source>
        <dbReference type="Proteomes" id="UP001212821"/>
    </source>
</evidence>
<evidence type="ECO:0000256" key="3">
    <source>
        <dbReference type="ARBA" id="ARBA00007523"/>
    </source>
</evidence>
<feature type="domain" description="NADH-ubiquinone oxidoreductase 51kDa subunit iron-sulphur binding" evidence="13">
    <location>
        <begin position="324"/>
        <end position="406"/>
    </location>
</feature>
<evidence type="ECO:0000256" key="9">
    <source>
        <dbReference type="ARBA" id="ARBA00023014"/>
    </source>
</evidence>
<dbReference type="InterPro" id="IPR019575">
    <property type="entry name" value="Nuop51_4Fe4S-bd"/>
</dbReference>
<reference evidence="15" key="1">
    <citation type="submission" date="2022-12" db="EMBL/GenBank/DDBJ databases">
        <authorList>
            <person name="Mo P."/>
        </authorList>
    </citation>
    <scope>NUCLEOTIDE SEQUENCE [LARGE SCALE GENOMIC DNA]</scope>
    <source>
        <strain evidence="15">HUAS 3-15</strain>
    </source>
</reference>
<evidence type="ECO:0000259" key="13">
    <source>
        <dbReference type="Pfam" id="PF10589"/>
    </source>
</evidence>
<keyword evidence="4" id="KW-0004">4Fe-4S</keyword>
<organism evidence="14 15">
    <name type="scientific">Kitasatospora cathayae</name>
    <dbReference type="NCBI Taxonomy" id="3004092"/>
    <lineage>
        <taxon>Bacteria</taxon>
        <taxon>Bacillati</taxon>
        <taxon>Actinomycetota</taxon>
        <taxon>Actinomycetes</taxon>
        <taxon>Kitasatosporales</taxon>
        <taxon>Streptomycetaceae</taxon>
        <taxon>Kitasatospora</taxon>
    </lineage>
</organism>
<dbReference type="EMBL" id="CP115450">
    <property type="protein sequence ID" value="WBP84927.1"/>
    <property type="molecule type" value="Genomic_DNA"/>
</dbReference>
<name>A0ABY7PWV5_9ACTN</name>
<feature type="domain" description="Soluble ligand binding" evidence="12">
    <location>
        <begin position="238"/>
        <end position="273"/>
    </location>
</feature>
<evidence type="ECO:0000313" key="14">
    <source>
        <dbReference type="EMBL" id="WBP84927.1"/>
    </source>
</evidence>
<dbReference type="RefSeq" id="WP_270140502.1">
    <property type="nucleotide sequence ID" value="NZ_CP115450.1"/>
</dbReference>